<sequence length="440" mass="49085">MFQWRKRQQEHFACAQLNAVLTARFEAIREAMAMIVFTPSGEILDANGKFLALMGYRSDELQGAHHRLFCPRDYAQSREYQQFWQRLARGESFTDKFKRQTKSGKMLWLEASYIPVRDENGRVDHVIKLASDITAGIEQAQQQGALVTAINRSMAVIAFNPQGQVLTANDNFEQVMGYRLAEIRGQHHRLFCAAELADSRAYTEFWAQLNRGEFISGLFERRNRHGEVIWLRATYNPVFDDSGHLYQIVKFATDVTAQIRKNQLESEAARQAYASALETSDSTVHGRKVVEASVQTMLSIASQLEQATTDIAALNQQSDRISSIVGTIRGIAEQTNLLALNAAIEAARAGELGRGFAVVADEVRNLASRTSKATEEIVDVVKLNHQLTQSVVAGMDANRQQAEQGVEQVQQAGRVISEIQLQAQSVVDAVSHVTQALQES</sequence>
<evidence type="ECO:0000313" key="6">
    <source>
        <dbReference type="EMBL" id="MFC3912480.1"/>
    </source>
</evidence>
<feature type="domain" description="PAC" evidence="5">
    <location>
        <begin position="91"/>
        <end position="145"/>
    </location>
</feature>
<dbReference type="Pfam" id="PF08447">
    <property type="entry name" value="PAS_3"/>
    <property type="match status" value="2"/>
</dbReference>
<protein>
    <submittedName>
        <fullName evidence="6">Methyl-accepting chemotaxis protein</fullName>
    </submittedName>
</protein>
<dbReference type="CDD" id="cd11386">
    <property type="entry name" value="MCP_signal"/>
    <property type="match status" value="1"/>
</dbReference>
<evidence type="ECO:0000259" key="3">
    <source>
        <dbReference type="PROSITE" id="PS50111"/>
    </source>
</evidence>
<evidence type="ECO:0000256" key="2">
    <source>
        <dbReference type="PROSITE-ProRule" id="PRU00284"/>
    </source>
</evidence>
<dbReference type="InterPro" id="IPR013655">
    <property type="entry name" value="PAS_fold_3"/>
</dbReference>
<dbReference type="SMART" id="SM00091">
    <property type="entry name" value="PAS"/>
    <property type="match status" value="2"/>
</dbReference>
<dbReference type="PRINTS" id="PR00260">
    <property type="entry name" value="CHEMTRNSDUCR"/>
</dbReference>
<comment type="caution">
    <text evidence="6">The sequence shown here is derived from an EMBL/GenBank/DDBJ whole genome shotgun (WGS) entry which is preliminary data.</text>
</comment>
<dbReference type="PROSITE" id="PS50112">
    <property type="entry name" value="PAS"/>
    <property type="match status" value="2"/>
</dbReference>
<dbReference type="InterPro" id="IPR001610">
    <property type="entry name" value="PAC"/>
</dbReference>
<dbReference type="SMART" id="SM00283">
    <property type="entry name" value="MA"/>
    <property type="match status" value="1"/>
</dbReference>
<feature type="domain" description="Methyl-accepting transducer" evidence="3">
    <location>
        <begin position="266"/>
        <end position="440"/>
    </location>
</feature>
<evidence type="ECO:0000259" key="4">
    <source>
        <dbReference type="PROSITE" id="PS50112"/>
    </source>
</evidence>
<accession>A0ABV8CJY0</accession>
<keyword evidence="1 2" id="KW-0807">Transducer</keyword>
<dbReference type="PROSITE" id="PS50111">
    <property type="entry name" value="CHEMOTAXIS_TRANSDUC_2"/>
    <property type="match status" value="1"/>
</dbReference>
<dbReference type="InterPro" id="IPR004090">
    <property type="entry name" value="Chemotax_Me-accpt_rcpt"/>
</dbReference>
<dbReference type="NCBIfam" id="TIGR00229">
    <property type="entry name" value="sensory_box"/>
    <property type="match status" value="2"/>
</dbReference>
<dbReference type="Proteomes" id="UP001595692">
    <property type="component" value="Unassembled WGS sequence"/>
</dbReference>
<organism evidence="6 7">
    <name type="scientific">Pseudaeromonas sharmana</name>
    <dbReference type="NCBI Taxonomy" id="328412"/>
    <lineage>
        <taxon>Bacteria</taxon>
        <taxon>Pseudomonadati</taxon>
        <taxon>Pseudomonadota</taxon>
        <taxon>Gammaproteobacteria</taxon>
        <taxon>Aeromonadales</taxon>
        <taxon>Aeromonadaceae</taxon>
        <taxon>Pseudaeromonas</taxon>
    </lineage>
</organism>
<dbReference type="InterPro" id="IPR050903">
    <property type="entry name" value="Bact_Chemotaxis_MeTrfase"/>
</dbReference>
<dbReference type="PROSITE" id="PS50113">
    <property type="entry name" value="PAC"/>
    <property type="match status" value="2"/>
</dbReference>
<dbReference type="Pfam" id="PF00015">
    <property type="entry name" value="MCPsignal"/>
    <property type="match status" value="1"/>
</dbReference>
<reference evidence="7" key="1">
    <citation type="journal article" date="2019" name="Int. J. Syst. Evol. Microbiol.">
        <title>The Global Catalogue of Microorganisms (GCM) 10K type strain sequencing project: providing services to taxonomists for standard genome sequencing and annotation.</title>
        <authorList>
            <consortium name="The Broad Institute Genomics Platform"/>
            <consortium name="The Broad Institute Genome Sequencing Center for Infectious Disease"/>
            <person name="Wu L."/>
            <person name="Ma J."/>
        </authorList>
    </citation>
    <scope>NUCLEOTIDE SEQUENCE [LARGE SCALE GENOMIC DNA]</scope>
    <source>
        <strain evidence="7">CCUG 54939</strain>
    </source>
</reference>
<dbReference type="CDD" id="cd00130">
    <property type="entry name" value="PAS"/>
    <property type="match status" value="2"/>
</dbReference>
<dbReference type="InterPro" id="IPR035965">
    <property type="entry name" value="PAS-like_dom_sf"/>
</dbReference>
<dbReference type="Gene3D" id="3.30.450.20">
    <property type="entry name" value="PAS domain"/>
    <property type="match status" value="2"/>
</dbReference>
<dbReference type="InterPro" id="IPR004089">
    <property type="entry name" value="MCPsignal_dom"/>
</dbReference>
<dbReference type="InterPro" id="IPR000014">
    <property type="entry name" value="PAS"/>
</dbReference>
<dbReference type="PANTHER" id="PTHR24422:SF10">
    <property type="entry name" value="CHEMOTAXIS PROTEIN METHYLTRANSFERASE 2"/>
    <property type="match status" value="1"/>
</dbReference>
<dbReference type="Gene3D" id="1.10.287.950">
    <property type="entry name" value="Methyl-accepting chemotaxis protein"/>
    <property type="match status" value="1"/>
</dbReference>
<dbReference type="RefSeq" id="WP_377150588.1">
    <property type="nucleotide sequence ID" value="NZ_JBHSAF010000001.1"/>
</dbReference>
<proteinExistence type="predicted"/>
<feature type="domain" description="PAC" evidence="5">
    <location>
        <begin position="215"/>
        <end position="267"/>
    </location>
</feature>
<dbReference type="SUPFAM" id="SSF58104">
    <property type="entry name" value="Methyl-accepting chemotaxis protein (MCP) signaling domain"/>
    <property type="match status" value="1"/>
</dbReference>
<dbReference type="EMBL" id="JBHSAF010000001">
    <property type="protein sequence ID" value="MFC3912480.1"/>
    <property type="molecule type" value="Genomic_DNA"/>
</dbReference>
<dbReference type="PANTHER" id="PTHR24422">
    <property type="entry name" value="CHEMOTAXIS PROTEIN METHYLTRANSFERASE"/>
    <property type="match status" value="1"/>
</dbReference>
<evidence type="ECO:0000313" key="7">
    <source>
        <dbReference type="Proteomes" id="UP001595692"/>
    </source>
</evidence>
<gene>
    <name evidence="6" type="ORF">ACFOSS_03230</name>
</gene>
<keyword evidence="7" id="KW-1185">Reference proteome</keyword>
<feature type="domain" description="PAS" evidence="4">
    <location>
        <begin position="34"/>
        <end position="91"/>
    </location>
</feature>
<dbReference type="SUPFAM" id="SSF55785">
    <property type="entry name" value="PYP-like sensor domain (PAS domain)"/>
    <property type="match status" value="2"/>
</dbReference>
<dbReference type="SMART" id="SM00086">
    <property type="entry name" value="PAC"/>
    <property type="match status" value="2"/>
</dbReference>
<evidence type="ECO:0000259" key="5">
    <source>
        <dbReference type="PROSITE" id="PS50113"/>
    </source>
</evidence>
<feature type="domain" description="PAS" evidence="4">
    <location>
        <begin position="156"/>
        <end position="186"/>
    </location>
</feature>
<dbReference type="InterPro" id="IPR000700">
    <property type="entry name" value="PAS-assoc_C"/>
</dbReference>
<evidence type="ECO:0000256" key="1">
    <source>
        <dbReference type="ARBA" id="ARBA00023224"/>
    </source>
</evidence>
<name>A0ABV8CJY0_9GAMM</name>